<dbReference type="EMBL" id="JBAGLP010000120">
    <property type="protein sequence ID" value="MEG3616519.1"/>
    <property type="molecule type" value="Genomic_DNA"/>
</dbReference>
<accession>A0ABU7ZAG9</accession>
<comment type="caution">
    <text evidence="1">The sequence shown here is derived from an EMBL/GenBank/DDBJ whole genome shotgun (WGS) entry which is preliminary data.</text>
</comment>
<gene>
    <name evidence="1" type="ORF">V5O49_15415</name>
</gene>
<dbReference type="Proteomes" id="UP001310387">
    <property type="component" value="Unassembled WGS sequence"/>
</dbReference>
<reference evidence="1" key="2">
    <citation type="submission" date="2024-02" db="EMBL/GenBank/DDBJ databases">
        <authorList>
            <person name="Prathaban M."/>
            <person name="Mythili R."/>
            <person name="Sharmila Devi N."/>
            <person name="Sobanaa M."/>
            <person name="Prathiviraj R."/>
            <person name="Selvin J."/>
        </authorList>
    </citation>
    <scope>NUCLEOTIDE SEQUENCE</scope>
    <source>
        <strain evidence="1">MP1014</strain>
    </source>
</reference>
<evidence type="ECO:0000313" key="2">
    <source>
        <dbReference type="Proteomes" id="UP001310387"/>
    </source>
</evidence>
<organism evidence="1 2">
    <name type="scientific">Isoptericola haloaureus</name>
    <dbReference type="NCBI Taxonomy" id="1542902"/>
    <lineage>
        <taxon>Bacteria</taxon>
        <taxon>Bacillati</taxon>
        <taxon>Actinomycetota</taxon>
        <taxon>Actinomycetes</taxon>
        <taxon>Micrococcales</taxon>
        <taxon>Promicromonosporaceae</taxon>
        <taxon>Isoptericola</taxon>
    </lineage>
</organism>
<name>A0ABU7ZAG9_9MICO</name>
<evidence type="ECO:0000313" key="1">
    <source>
        <dbReference type="EMBL" id="MEG3616519.1"/>
    </source>
</evidence>
<dbReference type="RefSeq" id="WP_278234682.1">
    <property type="nucleotide sequence ID" value="NZ_JBAGLP010000120.1"/>
</dbReference>
<sequence>MIRPRWEWALDDDAGTPLAAALSPAFTTQFDAEEWLGEHWRALASAGAAQARLLHDGTQATPTVELRKP</sequence>
<protein>
    <submittedName>
        <fullName evidence="1">Uncharacterized protein</fullName>
    </submittedName>
</protein>
<reference evidence="1" key="1">
    <citation type="journal article" date="2024" name="Antonie Van Leeuwenhoek">
        <title>Isoptericola haloaureus sp. nov., a dimorphic actinobacterium isolated from mangrove sediments of southeast India, implicating biosaline agricultural significance through nitrogen fixation and salt tolerance genes.</title>
        <authorList>
            <person name="Prathaban M."/>
            <person name="Prathiviraj R."/>
            <person name="Ravichandran M."/>
            <person name="Natarajan S.D."/>
            <person name="Sobanaa M."/>
            <person name="Hari Krishna Kumar S."/>
            <person name="Chandrasekar V."/>
            <person name="Selvin J."/>
        </authorList>
    </citation>
    <scope>NUCLEOTIDE SEQUENCE</scope>
    <source>
        <strain evidence="1">MP1014</strain>
    </source>
</reference>
<proteinExistence type="predicted"/>
<keyword evidence="2" id="KW-1185">Reference proteome</keyword>